<dbReference type="Proteomes" id="UP000292685">
    <property type="component" value="Unassembled WGS sequence"/>
</dbReference>
<name>A0A4Q8A9M6_9MICC</name>
<proteinExistence type="predicted"/>
<dbReference type="InterPro" id="IPR046335">
    <property type="entry name" value="LacI/GalR-like_sensor"/>
</dbReference>
<feature type="region of interest" description="Disordered" evidence="4">
    <location>
        <begin position="286"/>
        <end position="310"/>
    </location>
</feature>
<organism evidence="6 7">
    <name type="scientific">Zhihengliuella halotolerans</name>
    <dbReference type="NCBI Taxonomy" id="370736"/>
    <lineage>
        <taxon>Bacteria</taxon>
        <taxon>Bacillati</taxon>
        <taxon>Actinomycetota</taxon>
        <taxon>Actinomycetes</taxon>
        <taxon>Micrococcales</taxon>
        <taxon>Micrococcaceae</taxon>
        <taxon>Zhihengliuella</taxon>
    </lineage>
</organism>
<reference evidence="6 7" key="1">
    <citation type="submission" date="2019-02" db="EMBL/GenBank/DDBJ databases">
        <title>Sequencing the genomes of 1000 actinobacteria strains.</title>
        <authorList>
            <person name="Klenk H.-P."/>
        </authorList>
    </citation>
    <scope>NUCLEOTIDE SEQUENCE [LARGE SCALE GENOMIC DNA]</scope>
    <source>
        <strain evidence="6 7">DSM 17364</strain>
    </source>
</reference>
<dbReference type="Gene3D" id="1.10.260.40">
    <property type="entry name" value="lambda repressor-like DNA-binding domains"/>
    <property type="match status" value="1"/>
</dbReference>
<dbReference type="SUPFAM" id="SSF47413">
    <property type="entry name" value="lambda repressor-like DNA-binding domains"/>
    <property type="match status" value="1"/>
</dbReference>
<keyword evidence="3" id="KW-0804">Transcription</keyword>
<comment type="caution">
    <text evidence="6">The sequence shown here is derived from an EMBL/GenBank/DDBJ whole genome shotgun (WGS) entry which is preliminary data.</text>
</comment>
<evidence type="ECO:0000256" key="1">
    <source>
        <dbReference type="ARBA" id="ARBA00023015"/>
    </source>
</evidence>
<feature type="domain" description="HTH lacI-type" evidence="5">
    <location>
        <begin position="1"/>
        <end position="42"/>
    </location>
</feature>
<evidence type="ECO:0000313" key="7">
    <source>
        <dbReference type="Proteomes" id="UP000292685"/>
    </source>
</evidence>
<dbReference type="PANTHER" id="PTHR30146">
    <property type="entry name" value="LACI-RELATED TRANSCRIPTIONAL REPRESSOR"/>
    <property type="match status" value="1"/>
</dbReference>
<dbReference type="InterPro" id="IPR010982">
    <property type="entry name" value="Lambda_DNA-bd_dom_sf"/>
</dbReference>
<protein>
    <submittedName>
        <fullName evidence="6">LacI family transcriptional regulator</fullName>
    </submittedName>
</protein>
<dbReference type="Gene3D" id="3.40.50.2300">
    <property type="match status" value="2"/>
</dbReference>
<keyword evidence="1" id="KW-0805">Transcription regulation</keyword>
<evidence type="ECO:0000256" key="4">
    <source>
        <dbReference type="SAM" id="MobiDB-lite"/>
    </source>
</evidence>
<dbReference type="CDD" id="cd06267">
    <property type="entry name" value="PBP1_LacI_sugar_binding-like"/>
    <property type="match status" value="1"/>
</dbReference>
<sequence length="310" mass="32654">MALASIVMRDAEGASDKSRERVKRAAAELGYRPDSRARSLRSHRNRTLGVTLYLGEPLHAELADALYAAADEAGYELVLGATGAHRNELRALDTLADAGTEAIIAISSNLSSAALAQVAEQVPVVSMLRQVRDITSILTDEAAGIEALVDHLIQRGHRRLLHLDGGSAVSAAQRRTAFKHTVARTEGRVTGAVLAAGPDETAAFDAMNAYLEHEDAPTRATAVLAFNDRAALGALRAIDQAGLRVPEEMAVTGFDDSEFARLAHVDLTSVRQDVGALATAALAAATTASRDGSEHAPRLVIRGSTTPTTP</sequence>
<evidence type="ECO:0000256" key="2">
    <source>
        <dbReference type="ARBA" id="ARBA00023125"/>
    </source>
</evidence>
<dbReference type="CDD" id="cd01392">
    <property type="entry name" value="HTH_LacI"/>
    <property type="match status" value="1"/>
</dbReference>
<evidence type="ECO:0000256" key="3">
    <source>
        <dbReference type="ARBA" id="ARBA00023163"/>
    </source>
</evidence>
<dbReference type="PROSITE" id="PS50932">
    <property type="entry name" value="HTH_LACI_2"/>
    <property type="match status" value="1"/>
</dbReference>
<dbReference type="InterPro" id="IPR028082">
    <property type="entry name" value="Peripla_BP_I"/>
</dbReference>
<accession>A0A4Q8A9M6</accession>
<dbReference type="Pfam" id="PF13377">
    <property type="entry name" value="Peripla_BP_3"/>
    <property type="match status" value="1"/>
</dbReference>
<dbReference type="GO" id="GO:0003700">
    <property type="term" value="F:DNA-binding transcription factor activity"/>
    <property type="evidence" value="ECO:0007669"/>
    <property type="project" value="TreeGrafter"/>
</dbReference>
<keyword evidence="2" id="KW-0238">DNA-binding</keyword>
<dbReference type="SUPFAM" id="SSF53822">
    <property type="entry name" value="Periplasmic binding protein-like I"/>
    <property type="match status" value="1"/>
</dbReference>
<dbReference type="PANTHER" id="PTHR30146:SF153">
    <property type="entry name" value="LACTOSE OPERON REPRESSOR"/>
    <property type="match status" value="1"/>
</dbReference>
<dbReference type="SMART" id="SM00354">
    <property type="entry name" value="HTH_LACI"/>
    <property type="match status" value="1"/>
</dbReference>
<evidence type="ECO:0000259" key="5">
    <source>
        <dbReference type="PROSITE" id="PS50932"/>
    </source>
</evidence>
<dbReference type="AlphaFoldDB" id="A0A4Q8A9M6"/>
<dbReference type="EMBL" id="SHLA01000001">
    <property type="protein sequence ID" value="RZU60644.1"/>
    <property type="molecule type" value="Genomic_DNA"/>
</dbReference>
<dbReference type="GO" id="GO:0000976">
    <property type="term" value="F:transcription cis-regulatory region binding"/>
    <property type="evidence" value="ECO:0007669"/>
    <property type="project" value="TreeGrafter"/>
</dbReference>
<dbReference type="InterPro" id="IPR000843">
    <property type="entry name" value="HTH_LacI"/>
</dbReference>
<gene>
    <name evidence="6" type="ORF">EV380_0188</name>
</gene>
<evidence type="ECO:0000313" key="6">
    <source>
        <dbReference type="EMBL" id="RZU60644.1"/>
    </source>
</evidence>
<keyword evidence="7" id="KW-1185">Reference proteome</keyword>